<dbReference type="FunFam" id="1.10.510.10:FF:000513">
    <property type="entry name" value="Protein NSP-INTERACTING KINASE 2"/>
    <property type="match status" value="1"/>
</dbReference>
<comment type="subcellular location">
    <subcellularLocation>
        <location evidence="1">Membrane</location>
        <topology evidence="1">Single-pass membrane protein</topology>
    </subcellularLocation>
</comment>
<keyword evidence="9" id="KW-0325">Glycoprotein</keyword>
<dbReference type="InterPro" id="IPR036013">
    <property type="entry name" value="Band_7/SPFH_dom_sf"/>
</dbReference>
<comment type="caution">
    <text evidence="13">The sequence shown here is derived from an EMBL/GenBank/DDBJ whole genome shotgun (WGS) entry which is preliminary data.</text>
</comment>
<dbReference type="SUPFAM" id="SSF56112">
    <property type="entry name" value="Protein kinase-like (PK-like)"/>
    <property type="match status" value="1"/>
</dbReference>
<dbReference type="Pfam" id="PF08263">
    <property type="entry name" value="LRRNT_2"/>
    <property type="match status" value="1"/>
</dbReference>
<dbReference type="AlphaFoldDB" id="A0A8J5Z7D4"/>
<organism evidence="13 14">
    <name type="scientific">Gossypium anomalum</name>
    <dbReference type="NCBI Taxonomy" id="47600"/>
    <lineage>
        <taxon>Eukaryota</taxon>
        <taxon>Viridiplantae</taxon>
        <taxon>Streptophyta</taxon>
        <taxon>Embryophyta</taxon>
        <taxon>Tracheophyta</taxon>
        <taxon>Spermatophyta</taxon>
        <taxon>Magnoliopsida</taxon>
        <taxon>eudicotyledons</taxon>
        <taxon>Gunneridae</taxon>
        <taxon>Pentapetalae</taxon>
        <taxon>rosids</taxon>
        <taxon>malvids</taxon>
        <taxon>Malvales</taxon>
        <taxon>Malvaceae</taxon>
        <taxon>Malvoideae</taxon>
        <taxon>Gossypium</taxon>
    </lineage>
</organism>
<dbReference type="InterPro" id="IPR001245">
    <property type="entry name" value="Ser-Thr/Tyr_kinase_cat_dom"/>
</dbReference>
<dbReference type="Gene3D" id="3.30.479.30">
    <property type="entry name" value="Band 7 domain"/>
    <property type="match status" value="1"/>
</dbReference>
<dbReference type="InterPro" id="IPR001611">
    <property type="entry name" value="Leu-rich_rpt"/>
</dbReference>
<dbReference type="InterPro" id="IPR013210">
    <property type="entry name" value="LRR_N_plant-typ"/>
</dbReference>
<evidence type="ECO:0000256" key="11">
    <source>
        <dbReference type="SAM" id="SignalP"/>
    </source>
</evidence>
<reference evidence="13 14" key="1">
    <citation type="journal article" date="2021" name="bioRxiv">
        <title>The Gossypium anomalum genome as a resource for cotton improvement and evolutionary analysis of hybrid incompatibility.</title>
        <authorList>
            <person name="Grover C.E."/>
            <person name="Yuan D."/>
            <person name="Arick M.A."/>
            <person name="Miller E.R."/>
            <person name="Hu G."/>
            <person name="Peterson D.G."/>
            <person name="Wendel J.F."/>
            <person name="Udall J.A."/>
        </authorList>
    </citation>
    <scope>NUCLEOTIDE SEQUENCE [LARGE SCALE GENOMIC DNA]</scope>
    <source>
        <strain evidence="13">JFW-Udall</strain>
        <tissue evidence="13">Leaf</tissue>
    </source>
</reference>
<dbReference type="OrthoDB" id="676979at2759"/>
<evidence type="ECO:0000313" key="14">
    <source>
        <dbReference type="Proteomes" id="UP000701853"/>
    </source>
</evidence>
<keyword evidence="5" id="KW-0677">Repeat</keyword>
<evidence type="ECO:0000313" key="13">
    <source>
        <dbReference type="EMBL" id="KAG8483094.1"/>
    </source>
</evidence>
<dbReference type="GO" id="GO:0016020">
    <property type="term" value="C:membrane"/>
    <property type="evidence" value="ECO:0007669"/>
    <property type="project" value="UniProtKB-SubCell"/>
</dbReference>
<evidence type="ECO:0000256" key="7">
    <source>
        <dbReference type="ARBA" id="ARBA00023136"/>
    </source>
</evidence>
<evidence type="ECO:0000256" key="3">
    <source>
        <dbReference type="ARBA" id="ARBA00022692"/>
    </source>
</evidence>
<dbReference type="InterPro" id="IPR000719">
    <property type="entry name" value="Prot_kinase_dom"/>
</dbReference>
<feature type="chain" id="PRO_5035246886" description="Protein kinase domain-containing protein" evidence="11">
    <location>
        <begin position="22"/>
        <end position="1068"/>
    </location>
</feature>
<dbReference type="Pfam" id="PF01145">
    <property type="entry name" value="Band_7"/>
    <property type="match status" value="1"/>
</dbReference>
<dbReference type="Pfam" id="PF13855">
    <property type="entry name" value="LRR_8"/>
    <property type="match status" value="1"/>
</dbReference>
<dbReference type="FunFam" id="3.80.10.10:FF:000562">
    <property type="entry name" value="Protein NSP-INTERACTING KINASE 2"/>
    <property type="match status" value="1"/>
</dbReference>
<dbReference type="CDD" id="cd03407">
    <property type="entry name" value="SPFH_like_u4"/>
    <property type="match status" value="1"/>
</dbReference>
<dbReference type="PROSITE" id="PS50011">
    <property type="entry name" value="PROTEIN_KINASE_DOM"/>
    <property type="match status" value="1"/>
</dbReference>
<dbReference type="PANTHER" id="PTHR48056:SF37">
    <property type="entry name" value="PROTEIN KINASE DOMAIN-CONTAINING PROTEIN"/>
    <property type="match status" value="1"/>
</dbReference>
<dbReference type="SMART" id="SM00220">
    <property type="entry name" value="S_TKc"/>
    <property type="match status" value="1"/>
</dbReference>
<sequence>MDFRLPLIFFLILFTTQCCFSANTELKALMEIKAGLDPENKYLSSWTFNGDPCDGSFEGLCCNEKGQIANISLQGKGLTGKLSLAIAELKHLTGLYLHYNSLYGEIPKEIANLTLLTDLYLNMNNLSGQIPPQIGELGSLKVLQLCYNQLTGSIPTQVGSLKKLNVLALQSNQLTGAIPASLGDLGTLIRLDLSFNSFLGSIPMKLADAPLLQVLDIRNNSLSGNVPLALKRLNDGFLFQNNPGLCGSGFASLKVCNDSDHINPSKPEVYGSGAAGVTREIPETANLQLPCEQKPCSKPSKSQRGPILVALIVVIVALSVIGLVTFMQYRRQKQKLSSLSEVPENRLSTDQTKGFSRKNGSPLISLEYANGWDPLADGRNYNGFAESFRFNLEEVETATQYFSELNLLGKSNFSATYRGFLRDGSAIAIKSIGKTSCKSDDAEFLKGLNVLASLKHENLVGLRGFCCSKARGECFLIYEFVPNGNLLSYLDVKDGNGQVLEWSTRVSIVKGIAKGIAYLHGNEVNKPALVHQNISAQKVLIDDQFNPLLSDSGLHNLLTNDIVFAALKGSAAMGYLAPEYTSTGWFTEKSDVYAFGVMVFQVLCGKRNVTSLVRVGGECCRIQDFIDPNLHGRYLEYEAAKLARIAWHCTHECPAERPSMEAVVQDLGNTKTEDKNHSILWSVLVNILDFYFVFSVLQNAMGQAKGNNPLRQEATLAAIQIQLKPTFSQNKKITTKEATREVENPNPYRSPSTPNLLLVTFFLFCFIRFVYYRSRKKMGNKSCIFFACVDQASIGVVERWGRFEKLAEPGLHLFNPCAGQWLAGVLSTRISSLDVRIETKTKDNVFVQLVCSIQYRVMKRHADDAFYELQNPKEQIQAFVFDVVRALVPRMDLDELFEQKGEVAKAVLEEIEKVMGEYGYSIEHILMVDIIPDSSVRKAMNEINAAQRLQLASVYKGEAEKILQVKRAEAEAEAKYLGGVGVARQRQAITDGLRENILNFSHKVEGTSAKEVMDLIMITQYFDTIKDLGNSSTNTTVFIPHGPGHVRDIGEQIRNGLMEAASAKVNVE</sequence>
<evidence type="ECO:0000256" key="4">
    <source>
        <dbReference type="ARBA" id="ARBA00022729"/>
    </source>
</evidence>
<name>A0A8J5Z7D4_9ROSI</name>
<dbReference type="SMART" id="SM00244">
    <property type="entry name" value="PHB"/>
    <property type="match status" value="1"/>
</dbReference>
<dbReference type="PANTHER" id="PTHR48056">
    <property type="entry name" value="LRR RECEPTOR-LIKE SERINE/THREONINE-PROTEIN KINASE-RELATED"/>
    <property type="match status" value="1"/>
</dbReference>
<keyword evidence="6 10" id="KW-1133">Transmembrane helix</keyword>
<keyword evidence="14" id="KW-1185">Reference proteome</keyword>
<dbReference type="GO" id="GO:0004672">
    <property type="term" value="F:protein kinase activity"/>
    <property type="evidence" value="ECO:0007669"/>
    <property type="project" value="InterPro"/>
</dbReference>
<feature type="domain" description="Protein kinase" evidence="12">
    <location>
        <begin position="402"/>
        <end position="680"/>
    </location>
</feature>
<evidence type="ECO:0000256" key="2">
    <source>
        <dbReference type="ARBA" id="ARBA00022614"/>
    </source>
</evidence>
<dbReference type="Proteomes" id="UP000701853">
    <property type="component" value="Chromosome 9"/>
</dbReference>
<feature type="transmembrane region" description="Helical" evidence="10">
    <location>
        <begin position="307"/>
        <end position="327"/>
    </location>
</feature>
<keyword evidence="8" id="KW-0675">Receptor</keyword>
<keyword evidence="2" id="KW-0433">Leucine-rich repeat</keyword>
<protein>
    <recommendedName>
        <fullName evidence="12">Protein kinase domain-containing protein</fullName>
    </recommendedName>
</protein>
<keyword evidence="4 11" id="KW-0732">Signal</keyword>
<dbReference type="EMBL" id="JAHUZN010000009">
    <property type="protein sequence ID" value="KAG8483094.1"/>
    <property type="molecule type" value="Genomic_DNA"/>
</dbReference>
<dbReference type="Gene3D" id="1.10.510.10">
    <property type="entry name" value="Transferase(Phosphotransferase) domain 1"/>
    <property type="match status" value="1"/>
</dbReference>
<dbReference type="FunFam" id="3.80.10.10:FF:000129">
    <property type="entry name" value="Leucine-rich repeat receptor-like kinase"/>
    <property type="match status" value="1"/>
</dbReference>
<dbReference type="SUPFAM" id="SSF117892">
    <property type="entry name" value="Band 7/SPFH domain"/>
    <property type="match status" value="1"/>
</dbReference>
<evidence type="ECO:0000256" key="9">
    <source>
        <dbReference type="ARBA" id="ARBA00023180"/>
    </source>
</evidence>
<evidence type="ECO:0000256" key="6">
    <source>
        <dbReference type="ARBA" id="ARBA00022989"/>
    </source>
</evidence>
<dbReference type="GO" id="GO:0033612">
    <property type="term" value="F:receptor serine/threonine kinase binding"/>
    <property type="evidence" value="ECO:0007669"/>
    <property type="project" value="TreeGrafter"/>
</dbReference>
<keyword evidence="3 10" id="KW-0812">Transmembrane</keyword>
<dbReference type="Pfam" id="PF00560">
    <property type="entry name" value="LRR_1"/>
    <property type="match status" value="2"/>
</dbReference>
<dbReference type="FunFam" id="3.30.200.20:FF:000371">
    <property type="entry name" value="Protein NSP-INTERACTING KINASE 2"/>
    <property type="match status" value="1"/>
</dbReference>
<evidence type="ECO:0000256" key="8">
    <source>
        <dbReference type="ARBA" id="ARBA00023170"/>
    </source>
</evidence>
<dbReference type="InterPro" id="IPR050647">
    <property type="entry name" value="Plant_LRR-RLKs"/>
</dbReference>
<dbReference type="Pfam" id="PF07714">
    <property type="entry name" value="PK_Tyr_Ser-Thr"/>
    <property type="match status" value="1"/>
</dbReference>
<dbReference type="InterPro" id="IPR011009">
    <property type="entry name" value="Kinase-like_dom_sf"/>
</dbReference>
<keyword evidence="7 10" id="KW-0472">Membrane</keyword>
<feature type="transmembrane region" description="Helical" evidence="10">
    <location>
        <begin position="679"/>
        <end position="697"/>
    </location>
</feature>
<feature type="signal peptide" evidence="11">
    <location>
        <begin position="1"/>
        <end position="21"/>
    </location>
</feature>
<dbReference type="GO" id="GO:0005524">
    <property type="term" value="F:ATP binding"/>
    <property type="evidence" value="ECO:0007669"/>
    <property type="project" value="InterPro"/>
</dbReference>
<dbReference type="InterPro" id="IPR032675">
    <property type="entry name" value="LRR_dom_sf"/>
</dbReference>
<gene>
    <name evidence="13" type="ORF">CXB51_022016</name>
</gene>
<feature type="transmembrane region" description="Helical" evidence="10">
    <location>
        <begin position="753"/>
        <end position="771"/>
    </location>
</feature>
<dbReference type="Gene3D" id="3.30.200.20">
    <property type="entry name" value="Phosphorylase Kinase, domain 1"/>
    <property type="match status" value="1"/>
</dbReference>
<evidence type="ECO:0000259" key="12">
    <source>
        <dbReference type="PROSITE" id="PS50011"/>
    </source>
</evidence>
<dbReference type="InterPro" id="IPR001107">
    <property type="entry name" value="Band_7"/>
</dbReference>
<accession>A0A8J5Z7D4</accession>
<proteinExistence type="predicted"/>
<evidence type="ECO:0000256" key="1">
    <source>
        <dbReference type="ARBA" id="ARBA00004167"/>
    </source>
</evidence>
<dbReference type="SUPFAM" id="SSF52058">
    <property type="entry name" value="L domain-like"/>
    <property type="match status" value="1"/>
</dbReference>
<evidence type="ECO:0000256" key="5">
    <source>
        <dbReference type="ARBA" id="ARBA00022737"/>
    </source>
</evidence>
<dbReference type="Gene3D" id="3.80.10.10">
    <property type="entry name" value="Ribonuclease Inhibitor"/>
    <property type="match status" value="2"/>
</dbReference>
<evidence type="ECO:0000256" key="10">
    <source>
        <dbReference type="SAM" id="Phobius"/>
    </source>
</evidence>